<feature type="transmembrane region" description="Helical" evidence="1">
    <location>
        <begin position="165"/>
        <end position="184"/>
    </location>
</feature>
<name>A0A4C1YC93_EUMVA</name>
<keyword evidence="1" id="KW-1133">Transmembrane helix</keyword>
<sequence>MHSSILPAVSSMHSGRNSAVTIFYRSFGDVICDVIGDDIGWLFRWAIATLYGLPHGSFPTSSKSSFQQHPLLALMALIPDGPFRILKPALQSECVTRSAPRQVCDRLTSRQNEVSRCAVVDVQRCYLIRNVYRFEVEMASLAAFFTLLVLSVWVQTASRVRNFELITLTWCGLGLLISVLIVFMTTSGDDYLTWSPRQKANTPIRFQLKIH</sequence>
<dbReference type="AlphaFoldDB" id="A0A4C1YC93"/>
<protein>
    <submittedName>
        <fullName evidence="2">Uncharacterized protein</fullName>
    </submittedName>
</protein>
<proteinExistence type="predicted"/>
<feature type="transmembrane region" description="Helical" evidence="1">
    <location>
        <begin position="134"/>
        <end position="153"/>
    </location>
</feature>
<dbReference type="EMBL" id="BGZK01001195">
    <property type="protein sequence ID" value="GBP74001.1"/>
    <property type="molecule type" value="Genomic_DNA"/>
</dbReference>
<gene>
    <name evidence="2" type="ORF">EVAR_76676_1</name>
</gene>
<comment type="caution">
    <text evidence="2">The sequence shown here is derived from an EMBL/GenBank/DDBJ whole genome shotgun (WGS) entry which is preliminary data.</text>
</comment>
<evidence type="ECO:0000313" key="2">
    <source>
        <dbReference type="EMBL" id="GBP74001.1"/>
    </source>
</evidence>
<dbReference type="Proteomes" id="UP000299102">
    <property type="component" value="Unassembled WGS sequence"/>
</dbReference>
<keyword evidence="3" id="KW-1185">Reference proteome</keyword>
<accession>A0A4C1YC93</accession>
<reference evidence="2 3" key="1">
    <citation type="journal article" date="2019" name="Commun. Biol.">
        <title>The bagworm genome reveals a unique fibroin gene that provides high tensile strength.</title>
        <authorList>
            <person name="Kono N."/>
            <person name="Nakamura H."/>
            <person name="Ohtoshi R."/>
            <person name="Tomita M."/>
            <person name="Numata K."/>
            <person name="Arakawa K."/>
        </authorList>
    </citation>
    <scope>NUCLEOTIDE SEQUENCE [LARGE SCALE GENOMIC DNA]</scope>
</reference>
<organism evidence="2 3">
    <name type="scientific">Eumeta variegata</name>
    <name type="common">Bagworm moth</name>
    <name type="synonym">Eumeta japonica</name>
    <dbReference type="NCBI Taxonomy" id="151549"/>
    <lineage>
        <taxon>Eukaryota</taxon>
        <taxon>Metazoa</taxon>
        <taxon>Ecdysozoa</taxon>
        <taxon>Arthropoda</taxon>
        <taxon>Hexapoda</taxon>
        <taxon>Insecta</taxon>
        <taxon>Pterygota</taxon>
        <taxon>Neoptera</taxon>
        <taxon>Endopterygota</taxon>
        <taxon>Lepidoptera</taxon>
        <taxon>Glossata</taxon>
        <taxon>Ditrysia</taxon>
        <taxon>Tineoidea</taxon>
        <taxon>Psychidae</taxon>
        <taxon>Oiketicinae</taxon>
        <taxon>Eumeta</taxon>
    </lineage>
</organism>
<keyword evidence="1" id="KW-0472">Membrane</keyword>
<keyword evidence="1" id="KW-0812">Transmembrane</keyword>
<evidence type="ECO:0000256" key="1">
    <source>
        <dbReference type="SAM" id="Phobius"/>
    </source>
</evidence>
<evidence type="ECO:0000313" key="3">
    <source>
        <dbReference type="Proteomes" id="UP000299102"/>
    </source>
</evidence>